<name>X0VA28_9ZZZZ</name>
<sequence length="47" mass="5592">MNLQKLIGLLEVELKSLEREQKNTLNNIKEIIKEIEREVRDDKLKEG</sequence>
<keyword evidence="1" id="KW-0175">Coiled coil</keyword>
<accession>X0VA28</accession>
<protein>
    <submittedName>
        <fullName evidence="2">Uncharacterized protein</fullName>
    </submittedName>
</protein>
<evidence type="ECO:0000313" key="2">
    <source>
        <dbReference type="EMBL" id="GAG14959.1"/>
    </source>
</evidence>
<comment type="caution">
    <text evidence="2">The sequence shown here is derived from an EMBL/GenBank/DDBJ whole genome shotgun (WGS) entry which is preliminary data.</text>
</comment>
<dbReference type="EMBL" id="BARS01039028">
    <property type="protein sequence ID" value="GAG14959.1"/>
    <property type="molecule type" value="Genomic_DNA"/>
</dbReference>
<reference evidence="2" key="1">
    <citation type="journal article" date="2014" name="Front. Microbiol.">
        <title>High frequency of phylogenetically diverse reductive dehalogenase-homologous genes in deep subseafloor sedimentary metagenomes.</title>
        <authorList>
            <person name="Kawai M."/>
            <person name="Futagami T."/>
            <person name="Toyoda A."/>
            <person name="Takaki Y."/>
            <person name="Nishi S."/>
            <person name="Hori S."/>
            <person name="Arai W."/>
            <person name="Tsubouchi T."/>
            <person name="Morono Y."/>
            <person name="Uchiyama I."/>
            <person name="Ito T."/>
            <person name="Fujiyama A."/>
            <person name="Inagaki F."/>
            <person name="Takami H."/>
        </authorList>
    </citation>
    <scope>NUCLEOTIDE SEQUENCE</scope>
    <source>
        <strain evidence="2">Expedition CK06-06</strain>
    </source>
</reference>
<organism evidence="2">
    <name type="scientific">marine sediment metagenome</name>
    <dbReference type="NCBI Taxonomy" id="412755"/>
    <lineage>
        <taxon>unclassified sequences</taxon>
        <taxon>metagenomes</taxon>
        <taxon>ecological metagenomes</taxon>
    </lineage>
</organism>
<gene>
    <name evidence="2" type="ORF">S01H1_59653</name>
</gene>
<evidence type="ECO:0000256" key="1">
    <source>
        <dbReference type="SAM" id="Coils"/>
    </source>
</evidence>
<proteinExistence type="predicted"/>
<dbReference type="AlphaFoldDB" id="X0VA28"/>
<feature type="coiled-coil region" evidence="1">
    <location>
        <begin position="7"/>
        <end position="45"/>
    </location>
</feature>